<protein>
    <recommendedName>
        <fullName evidence="3">DUF3298 domain-containing protein</fullName>
    </recommendedName>
</protein>
<accession>A0A6N3B3I5</accession>
<evidence type="ECO:0000256" key="1">
    <source>
        <dbReference type="SAM" id="SignalP"/>
    </source>
</evidence>
<sequence length="449" mass="52048">MTKLPLLAGIFMMSTILSSVGAINVNIPGADSKIPKDAYINYKTTNPDIEKDVANYVETLKATDKTKGINKSEMEYAKAASIYRGQHYHNTIISVHDKYNQIRLSFPVAGIKSDYNIGRYKSPSRTIEDYRVFTDNGSLNLEIDYADYKDYDWRNTKIAYEKLTDKNVRDFFQDMAKHNPAKHISDIKGTVFSYPTVTYSTWDSMKMPHLENGKKTTLTIDTINFKFKGYNMRHPLYHAGFVYYDNNPVLNKVPTDKLLANYVLPSVQNLNELNQYSRIENLNGIQYRVPKDAIYEGQSKGSDHQDIRHYKKGNIIFFVSTDNVPKNPYAHELVVNGHYDFKTELNTSWDIYYSYPTSDYIDYAVIWNNNIPGLSTHIYKPHKDDHILTFYSYDGTYSFIYTIIYPSFLNAEEVQKLRNMIEFFESTNNPNFKLKEHVLFPDTEGSHAH</sequence>
<name>A0A6N3B3I5_9FIRM</name>
<dbReference type="EMBL" id="CACRUF010000019">
    <property type="protein sequence ID" value="VYT99224.1"/>
    <property type="molecule type" value="Genomic_DNA"/>
</dbReference>
<gene>
    <name evidence="2" type="ORF">VDLFYP95_01235</name>
</gene>
<feature type="chain" id="PRO_5039379620" description="DUF3298 domain-containing protein" evidence="1">
    <location>
        <begin position="22"/>
        <end position="449"/>
    </location>
</feature>
<keyword evidence="1" id="KW-0732">Signal</keyword>
<evidence type="ECO:0008006" key="3">
    <source>
        <dbReference type="Google" id="ProtNLM"/>
    </source>
</evidence>
<feature type="signal peptide" evidence="1">
    <location>
        <begin position="1"/>
        <end position="21"/>
    </location>
</feature>
<dbReference type="AlphaFoldDB" id="A0A6N3B3I5"/>
<organism evidence="2">
    <name type="scientific">Veillonella dispar</name>
    <dbReference type="NCBI Taxonomy" id="39778"/>
    <lineage>
        <taxon>Bacteria</taxon>
        <taxon>Bacillati</taxon>
        <taxon>Bacillota</taxon>
        <taxon>Negativicutes</taxon>
        <taxon>Veillonellales</taxon>
        <taxon>Veillonellaceae</taxon>
        <taxon>Veillonella</taxon>
    </lineage>
</organism>
<reference evidence="2" key="1">
    <citation type="submission" date="2019-11" db="EMBL/GenBank/DDBJ databases">
        <authorList>
            <person name="Feng L."/>
        </authorList>
    </citation>
    <scope>NUCLEOTIDE SEQUENCE</scope>
    <source>
        <strain evidence="2">VdisparLFYP95</strain>
    </source>
</reference>
<evidence type="ECO:0000313" key="2">
    <source>
        <dbReference type="EMBL" id="VYT99224.1"/>
    </source>
</evidence>
<proteinExistence type="predicted"/>
<dbReference type="RefSeq" id="WP_156719523.1">
    <property type="nucleotide sequence ID" value="NZ_CACRUF010000019.1"/>
</dbReference>